<dbReference type="GO" id="GO:0046677">
    <property type="term" value="P:response to antibiotic"/>
    <property type="evidence" value="ECO:0007669"/>
    <property type="project" value="UniProtKB-KW"/>
</dbReference>
<evidence type="ECO:0000256" key="1">
    <source>
        <dbReference type="ARBA" id="ARBA00023251"/>
    </source>
</evidence>
<proteinExistence type="predicted"/>
<dbReference type="PANTHER" id="PTHR31438:SF1">
    <property type="entry name" value="LYSINE N-ACYLTRANSFERASE C17G9.06C-RELATED"/>
    <property type="match status" value="1"/>
</dbReference>
<dbReference type="Pfam" id="PF13523">
    <property type="entry name" value="Acetyltransf_8"/>
    <property type="match status" value="1"/>
</dbReference>
<dbReference type="OrthoDB" id="9795206at2"/>
<dbReference type="Gene3D" id="3.40.630.30">
    <property type="match status" value="1"/>
</dbReference>
<dbReference type="CDD" id="cd04301">
    <property type="entry name" value="NAT_SF"/>
    <property type="match status" value="1"/>
</dbReference>
<comment type="caution">
    <text evidence="3">The sequence shown here is derived from an EMBL/GenBank/DDBJ whole genome shotgun (WGS) entry which is preliminary data.</text>
</comment>
<dbReference type="PANTHER" id="PTHR31438">
    <property type="entry name" value="LYSINE N-ACYLTRANSFERASE C17G9.06C-RELATED"/>
    <property type="match status" value="1"/>
</dbReference>
<dbReference type="PROSITE" id="PS51186">
    <property type="entry name" value="GNAT"/>
    <property type="match status" value="1"/>
</dbReference>
<evidence type="ECO:0000259" key="2">
    <source>
        <dbReference type="PROSITE" id="PS51186"/>
    </source>
</evidence>
<name>A0A6I5A455_9BACI</name>
<dbReference type="AlphaFoldDB" id="A0A6I5A455"/>
<dbReference type="InterPro" id="IPR016181">
    <property type="entry name" value="Acyl_CoA_acyltransferase"/>
</dbReference>
<evidence type="ECO:0000313" key="3">
    <source>
        <dbReference type="EMBL" id="MYL34709.1"/>
    </source>
</evidence>
<gene>
    <name evidence="3" type="ORF">GLW05_14020</name>
</gene>
<dbReference type="GO" id="GO:0016410">
    <property type="term" value="F:N-acyltransferase activity"/>
    <property type="evidence" value="ECO:0007669"/>
    <property type="project" value="TreeGrafter"/>
</dbReference>
<feature type="domain" description="N-acetyltransferase" evidence="2">
    <location>
        <begin position="6"/>
        <end position="173"/>
    </location>
</feature>
<dbReference type="SUPFAM" id="SSF55729">
    <property type="entry name" value="Acyl-CoA N-acyltransferases (Nat)"/>
    <property type="match status" value="1"/>
</dbReference>
<evidence type="ECO:0000313" key="4">
    <source>
        <dbReference type="Proteomes" id="UP000468638"/>
    </source>
</evidence>
<keyword evidence="3" id="KW-0808">Transferase</keyword>
<sequence length="173" mass="20115">MSYHEVSIRPMSPTDFLLMTKWLQDEEVLQFYGNPNDPYSYERILEKYSPRLNGEVNVPPFIVEKDTDPIGFMQSYPVKKEDAEAWGLPENKTYVGIDQFIGEPRLWGKGIGTQMVKRFVVDIMIQKNPDGIVLDPEVYNTRAIKCYEKCGFEKVCKIENGSKWLLAYWKSSQ</sequence>
<organism evidence="3 4">
    <name type="scientific">Pontibacillus yanchengensis</name>
    <dbReference type="NCBI Taxonomy" id="462910"/>
    <lineage>
        <taxon>Bacteria</taxon>
        <taxon>Bacillati</taxon>
        <taxon>Bacillota</taxon>
        <taxon>Bacilli</taxon>
        <taxon>Bacillales</taxon>
        <taxon>Bacillaceae</taxon>
        <taxon>Pontibacillus</taxon>
    </lineage>
</organism>
<protein>
    <submittedName>
        <fullName evidence="3">GNAT family N-acetyltransferase</fullName>
    </submittedName>
</protein>
<dbReference type="InterPro" id="IPR000182">
    <property type="entry name" value="GNAT_dom"/>
</dbReference>
<dbReference type="Proteomes" id="UP000468638">
    <property type="component" value="Unassembled WGS sequence"/>
</dbReference>
<dbReference type="EMBL" id="WMEQ01000011">
    <property type="protein sequence ID" value="MYL34709.1"/>
    <property type="molecule type" value="Genomic_DNA"/>
</dbReference>
<keyword evidence="1" id="KW-0046">Antibiotic resistance</keyword>
<accession>A0A6I5A455</accession>
<reference evidence="3 4" key="1">
    <citation type="submission" date="2019-11" db="EMBL/GenBank/DDBJ databases">
        <title>Genome sequences of 17 halophilic strains isolated from different environments.</title>
        <authorList>
            <person name="Furrow R.E."/>
        </authorList>
    </citation>
    <scope>NUCLEOTIDE SEQUENCE [LARGE SCALE GENOMIC DNA]</scope>
    <source>
        <strain evidence="3 4">22514_16_FS</strain>
    </source>
</reference>
<dbReference type="RefSeq" id="WP_160847090.1">
    <property type="nucleotide sequence ID" value="NZ_WMEQ01000011.1"/>
</dbReference>